<dbReference type="Proteomes" id="UP001304243">
    <property type="component" value="Unassembled WGS sequence"/>
</dbReference>
<dbReference type="RefSeq" id="XP_064679170.1">
    <property type="nucleotide sequence ID" value="XM_064822570.1"/>
</dbReference>
<feature type="compositionally biased region" description="Polar residues" evidence="1">
    <location>
        <begin position="663"/>
        <end position="720"/>
    </location>
</feature>
<feature type="region of interest" description="Disordered" evidence="1">
    <location>
        <begin position="663"/>
        <end position="803"/>
    </location>
</feature>
<name>A0AAN7D9P0_9FUNG</name>
<dbReference type="SUPFAM" id="SSF48371">
    <property type="entry name" value="ARM repeat"/>
    <property type="match status" value="1"/>
</dbReference>
<dbReference type="InterPro" id="IPR051177">
    <property type="entry name" value="CIK-Related_Protein"/>
</dbReference>
<gene>
    <name evidence="3" type="ORF">ATC70_003205</name>
</gene>
<protein>
    <recommendedName>
        <fullName evidence="2">Protein kinase domain-containing protein</fullName>
    </recommendedName>
</protein>
<dbReference type="InterPro" id="IPR011989">
    <property type="entry name" value="ARM-like"/>
</dbReference>
<dbReference type="GO" id="GO:0005524">
    <property type="term" value="F:ATP binding"/>
    <property type="evidence" value="ECO:0007669"/>
    <property type="project" value="InterPro"/>
</dbReference>
<dbReference type="Gene3D" id="3.30.200.20">
    <property type="entry name" value="Phosphorylase Kinase, domain 1"/>
    <property type="match status" value="1"/>
</dbReference>
<dbReference type="Gene3D" id="1.10.510.10">
    <property type="entry name" value="Transferase(Phosphotransferase) domain 1"/>
    <property type="match status" value="1"/>
</dbReference>
<dbReference type="EMBL" id="JASEJX010000021">
    <property type="protein sequence ID" value="KAK4512504.1"/>
    <property type="molecule type" value="Genomic_DNA"/>
</dbReference>
<dbReference type="Gene3D" id="1.25.10.10">
    <property type="entry name" value="Leucine-rich Repeat Variant"/>
    <property type="match status" value="1"/>
</dbReference>
<dbReference type="SMART" id="SM00220">
    <property type="entry name" value="S_TKc"/>
    <property type="match status" value="1"/>
</dbReference>
<proteinExistence type="predicted"/>
<dbReference type="AlphaFoldDB" id="A0AAN7D9P0"/>
<dbReference type="InterPro" id="IPR000719">
    <property type="entry name" value="Prot_kinase_dom"/>
</dbReference>
<dbReference type="PROSITE" id="PS50011">
    <property type="entry name" value="PROTEIN_KINASE_DOM"/>
    <property type="match status" value="1"/>
</dbReference>
<dbReference type="CDD" id="cd14011">
    <property type="entry name" value="PK_SCY1_like"/>
    <property type="match status" value="1"/>
</dbReference>
<feature type="compositionally biased region" description="Polar residues" evidence="1">
    <location>
        <begin position="835"/>
        <end position="853"/>
    </location>
</feature>
<evidence type="ECO:0000313" key="4">
    <source>
        <dbReference type="Proteomes" id="UP001304243"/>
    </source>
</evidence>
<dbReference type="InterPro" id="IPR016024">
    <property type="entry name" value="ARM-type_fold"/>
</dbReference>
<feature type="compositionally biased region" description="Low complexity" evidence="1">
    <location>
        <begin position="724"/>
        <end position="803"/>
    </location>
</feature>
<sequence length="861" mass="95599">MSSAFYSFISSITNTLTSKYDIKHQISSAGLWKIYQGERKTTGKKVALFIFEKKLLDTLFRRDRGSSRHDTDVVYELLKKEASNLARLRHPSILEVVEPVSESRSSIVFVTEPLMGSLTHLVKSDDNYSSDNQAPSLDLDELEIQKGLLQVGKGLQFLNDAKVVHHNLTIDAIFVNAKGDWKIGGLGFSVFLNAGNASENMGYDNNEFMPEACQISLDYAAPESVLDNNICQANDMFSLGCLAYAVHNKGVSILKTFNSFHTYERQIKTIHAQTLSTLPAHLQDVIRSLLTRHPNQRMDPVSFQNSKYFDNLLVSTMKFLENFPEKTREEKAQFMKGLARVLGQFPDRVLKRKILPSLLEELKDNQLLPYTIPNIFIITQKLSQQEFCDLVLPSLKPVFNVRDPPQNMIVLLEKLDVFQQKTPREVFRDDVMPLVYAALEAPAAVVQEKALRIIPSLAESLDYTAVKSSLFPRVQTVFVQTTILSVKVSTLICFHSMIKVLDKFTVQEKLVPLLKNIKTKEPAVMLATLAVYDEVGKLADKEIIATEILPQLWRMSFGPLLNLEQFQKFMKTIRDLTNRVEEAHTRHLREVKSLEEQTRSVNASSSASSPQLMNQVAIGTENNVSFESLVQSGGSSGGVAAVNSALDNDMFGALVGKSTASAHGTIPQQKPITANQTSSSWTLSSQPAILPSPIQQSRQAQPTNNGWSSTSTMQPMNTWSKPLAPATTAPITPSNTTTSSSSINWNTKPQQQQNNWSSSPKPMSSPQQQQQQQIPSLASPPSFAMNQMSLNSSMNHNNGNANYNALRSIPTSNTQPQQPPMMPLSTSMGLLKPVSSPSMTPMKSNTPHVTKTNLHAFDPLG</sequence>
<reference evidence="3 4" key="1">
    <citation type="submission" date="2022-11" db="EMBL/GenBank/DDBJ databases">
        <title>Mucor velutinosus strain NIH1002 WGS.</title>
        <authorList>
            <person name="Subramanian P."/>
            <person name="Mullikin J.C."/>
            <person name="Segre J.A."/>
            <person name="Zelazny A.M."/>
        </authorList>
    </citation>
    <scope>NUCLEOTIDE SEQUENCE [LARGE SCALE GENOMIC DNA]</scope>
    <source>
        <strain evidence="3 4">NIH1002</strain>
    </source>
</reference>
<feature type="domain" description="Protein kinase" evidence="2">
    <location>
        <begin position="20"/>
        <end position="309"/>
    </location>
</feature>
<dbReference type="PANTHER" id="PTHR12984:SF6">
    <property type="entry name" value="SCY1-LIKE PROTEIN 2"/>
    <property type="match status" value="1"/>
</dbReference>
<evidence type="ECO:0000313" key="3">
    <source>
        <dbReference type="EMBL" id="KAK4512504.1"/>
    </source>
</evidence>
<dbReference type="Pfam" id="PF00069">
    <property type="entry name" value="Pkinase"/>
    <property type="match status" value="1"/>
</dbReference>
<feature type="region of interest" description="Disordered" evidence="1">
    <location>
        <begin position="835"/>
        <end position="861"/>
    </location>
</feature>
<keyword evidence="4" id="KW-1185">Reference proteome</keyword>
<dbReference type="GO" id="GO:0004672">
    <property type="term" value="F:protein kinase activity"/>
    <property type="evidence" value="ECO:0007669"/>
    <property type="project" value="InterPro"/>
</dbReference>
<dbReference type="PANTHER" id="PTHR12984">
    <property type="entry name" value="SCY1-RELATED S/T PROTEIN KINASE-LIKE"/>
    <property type="match status" value="1"/>
</dbReference>
<evidence type="ECO:0000259" key="2">
    <source>
        <dbReference type="PROSITE" id="PS50011"/>
    </source>
</evidence>
<dbReference type="GeneID" id="89946907"/>
<evidence type="ECO:0000256" key="1">
    <source>
        <dbReference type="SAM" id="MobiDB-lite"/>
    </source>
</evidence>
<organism evidence="3 4">
    <name type="scientific">Mucor velutinosus</name>
    <dbReference type="NCBI Taxonomy" id="708070"/>
    <lineage>
        <taxon>Eukaryota</taxon>
        <taxon>Fungi</taxon>
        <taxon>Fungi incertae sedis</taxon>
        <taxon>Mucoromycota</taxon>
        <taxon>Mucoromycotina</taxon>
        <taxon>Mucoromycetes</taxon>
        <taxon>Mucorales</taxon>
        <taxon>Mucorineae</taxon>
        <taxon>Mucoraceae</taxon>
        <taxon>Mucor</taxon>
    </lineage>
</organism>
<dbReference type="InterPro" id="IPR011009">
    <property type="entry name" value="Kinase-like_dom_sf"/>
</dbReference>
<dbReference type="SUPFAM" id="SSF56112">
    <property type="entry name" value="Protein kinase-like (PK-like)"/>
    <property type="match status" value="1"/>
</dbReference>
<comment type="caution">
    <text evidence="3">The sequence shown here is derived from an EMBL/GenBank/DDBJ whole genome shotgun (WGS) entry which is preliminary data.</text>
</comment>
<accession>A0AAN7D9P0</accession>